<dbReference type="PROSITE" id="PS50893">
    <property type="entry name" value="ABC_TRANSPORTER_2"/>
    <property type="match status" value="1"/>
</dbReference>
<keyword evidence="2" id="KW-0813">Transport</keyword>
<comment type="caution">
    <text evidence="11">The sequence shown here is derived from an EMBL/GenBank/DDBJ whole genome shotgun (WGS) entry which is preliminary data.</text>
</comment>
<evidence type="ECO:0000256" key="6">
    <source>
        <dbReference type="ARBA" id="ARBA00022989"/>
    </source>
</evidence>
<dbReference type="SMART" id="SM00382">
    <property type="entry name" value="AAA"/>
    <property type="match status" value="1"/>
</dbReference>
<evidence type="ECO:0000259" key="9">
    <source>
        <dbReference type="PROSITE" id="PS50893"/>
    </source>
</evidence>
<reference evidence="11" key="1">
    <citation type="submission" date="2022-08" db="EMBL/GenBank/DDBJ databases">
        <title>Chryseobacterium antibioticum,isolated from the rhizosphere soil of Pyrola in Tibet.</title>
        <authorList>
            <person name="Kan Y."/>
        </authorList>
    </citation>
    <scope>NUCLEOTIDE SEQUENCE</scope>
    <source>
        <strain evidence="11">Pc2-12</strain>
    </source>
</reference>
<evidence type="ECO:0000256" key="7">
    <source>
        <dbReference type="ARBA" id="ARBA00023136"/>
    </source>
</evidence>
<protein>
    <submittedName>
        <fullName evidence="11">ATP-binding cassette domain-containing protein</fullName>
    </submittedName>
</protein>
<dbReference type="InterPro" id="IPR050095">
    <property type="entry name" value="ECF_ABC_transporter_ATP-bd"/>
</dbReference>
<evidence type="ECO:0000313" key="11">
    <source>
        <dbReference type="EMBL" id="MCT2406602.1"/>
    </source>
</evidence>
<dbReference type="Proteomes" id="UP001142057">
    <property type="component" value="Unassembled WGS sequence"/>
</dbReference>
<dbReference type="RefSeq" id="WP_259827440.1">
    <property type="nucleotide sequence ID" value="NZ_JANZQH010000001.1"/>
</dbReference>
<feature type="transmembrane region" description="Helical" evidence="8">
    <location>
        <begin position="139"/>
        <end position="161"/>
    </location>
</feature>
<dbReference type="Gene3D" id="3.40.50.300">
    <property type="entry name" value="P-loop containing nucleotide triphosphate hydrolases"/>
    <property type="match status" value="1"/>
</dbReference>
<dbReference type="InterPro" id="IPR003593">
    <property type="entry name" value="AAA+_ATPase"/>
</dbReference>
<dbReference type="GO" id="GO:0005524">
    <property type="term" value="F:ATP binding"/>
    <property type="evidence" value="ECO:0007669"/>
    <property type="project" value="UniProtKB-KW"/>
</dbReference>
<feature type="transmembrane region" description="Helical" evidence="8">
    <location>
        <begin position="12"/>
        <end position="34"/>
    </location>
</feature>
<proteinExistence type="predicted"/>
<dbReference type="PANTHER" id="PTHR43553:SF11">
    <property type="entry name" value="ABC TRANSPORTER ATP-BINDING_PERMEASE PROTEIN YOJI"/>
    <property type="match status" value="1"/>
</dbReference>
<evidence type="ECO:0000256" key="5">
    <source>
        <dbReference type="ARBA" id="ARBA00022840"/>
    </source>
</evidence>
<keyword evidence="4" id="KW-0547">Nucleotide-binding</keyword>
<dbReference type="Gene3D" id="1.20.1560.10">
    <property type="entry name" value="ABC transporter type 1, transmembrane domain"/>
    <property type="match status" value="1"/>
</dbReference>
<sequence length="523" mass="60767">MIKISRKRILMLFLFSIPNTIFSFLMLHIINSVVTDGVSIIKEYKGIVFFLMAILSYIFTLLFQKRLIFLSKNFVYDNELKIFQALQKTSLDKIEKLGTERIYSIVEDIRVYIFLPDTMVTALNSFLTLLVYIGYLIYISSFSTVIIVILLISMITCHIIVGKRLSKKVEEIKKFNDKYFKFVEDAIKGFKQFKISKTKTQNLYKKFLRPNREAAKKKDIILSNNFVGINLLSQYGLYFILGTILFVLPALNILEKDKINSFLVVFLFILGPIMTLVSTQEFFTRIFTAEKRIKDFFNDFTEEKELNITSKINHFDKLEVKDLYFEYGNNENNFALQSIDFSINKGEVIFIVGGNGSGKTTFMNVLSGLYKPTNGQILLNNQAIDNNDSNYKDIFSIVFSDSHLFSENYNDFSLSRNSKFSDFLELMKLKNVVKYNDEDFSIPPLSSGQTKRMLLILTLLEETPIILLDEWAAEQDPFFRNYFYKTLLPILKEEGKTIIAITHDDEYFDIADKVVKFEYGKIV</sequence>
<evidence type="ECO:0000256" key="1">
    <source>
        <dbReference type="ARBA" id="ARBA00004651"/>
    </source>
</evidence>
<evidence type="ECO:0000259" key="10">
    <source>
        <dbReference type="PROSITE" id="PS50929"/>
    </source>
</evidence>
<evidence type="ECO:0000256" key="3">
    <source>
        <dbReference type="ARBA" id="ARBA00022692"/>
    </source>
</evidence>
<evidence type="ECO:0000256" key="2">
    <source>
        <dbReference type="ARBA" id="ARBA00022448"/>
    </source>
</evidence>
<keyword evidence="6 8" id="KW-1133">Transmembrane helix</keyword>
<feature type="domain" description="ABC transporter" evidence="9">
    <location>
        <begin position="318"/>
        <end position="523"/>
    </location>
</feature>
<gene>
    <name evidence="11" type="ORF">NZD88_03410</name>
</gene>
<dbReference type="SUPFAM" id="SSF52540">
    <property type="entry name" value="P-loop containing nucleoside triphosphate hydrolases"/>
    <property type="match status" value="1"/>
</dbReference>
<evidence type="ECO:0000313" key="12">
    <source>
        <dbReference type="Proteomes" id="UP001142057"/>
    </source>
</evidence>
<dbReference type="InterPro" id="IPR036640">
    <property type="entry name" value="ABC1_TM_sf"/>
</dbReference>
<name>A0ABT2ID91_9FLAO</name>
<dbReference type="Pfam" id="PF00005">
    <property type="entry name" value="ABC_tran"/>
    <property type="match status" value="1"/>
</dbReference>
<dbReference type="Pfam" id="PF00664">
    <property type="entry name" value="ABC_membrane"/>
    <property type="match status" value="1"/>
</dbReference>
<dbReference type="InterPro" id="IPR027417">
    <property type="entry name" value="P-loop_NTPase"/>
</dbReference>
<keyword evidence="7 8" id="KW-0472">Membrane</keyword>
<organism evidence="11 12">
    <name type="scientific">Chryseobacterium pyrolae</name>
    <dbReference type="NCBI Taxonomy" id="2987481"/>
    <lineage>
        <taxon>Bacteria</taxon>
        <taxon>Pseudomonadati</taxon>
        <taxon>Bacteroidota</taxon>
        <taxon>Flavobacteriia</taxon>
        <taxon>Flavobacteriales</taxon>
        <taxon>Weeksellaceae</taxon>
        <taxon>Chryseobacterium group</taxon>
        <taxon>Chryseobacterium</taxon>
    </lineage>
</organism>
<comment type="subcellular location">
    <subcellularLocation>
        <location evidence="1">Cell membrane</location>
        <topology evidence="1">Multi-pass membrane protein</topology>
    </subcellularLocation>
</comment>
<keyword evidence="5 11" id="KW-0067">ATP-binding</keyword>
<dbReference type="InterPro" id="IPR003439">
    <property type="entry name" value="ABC_transporter-like_ATP-bd"/>
</dbReference>
<evidence type="ECO:0000256" key="8">
    <source>
        <dbReference type="SAM" id="Phobius"/>
    </source>
</evidence>
<keyword evidence="12" id="KW-1185">Reference proteome</keyword>
<dbReference type="PANTHER" id="PTHR43553">
    <property type="entry name" value="HEAVY METAL TRANSPORTER"/>
    <property type="match status" value="1"/>
</dbReference>
<accession>A0ABT2ID91</accession>
<feature type="domain" description="ABC transmembrane type-1" evidence="10">
    <location>
        <begin position="9"/>
        <end position="285"/>
    </location>
</feature>
<dbReference type="SUPFAM" id="SSF90123">
    <property type="entry name" value="ABC transporter transmembrane region"/>
    <property type="match status" value="1"/>
</dbReference>
<keyword evidence="3 8" id="KW-0812">Transmembrane</keyword>
<feature type="transmembrane region" description="Helical" evidence="8">
    <location>
        <begin position="46"/>
        <end position="63"/>
    </location>
</feature>
<feature type="transmembrane region" description="Helical" evidence="8">
    <location>
        <begin position="259"/>
        <end position="277"/>
    </location>
</feature>
<dbReference type="PROSITE" id="PS50929">
    <property type="entry name" value="ABC_TM1F"/>
    <property type="match status" value="1"/>
</dbReference>
<evidence type="ECO:0000256" key="4">
    <source>
        <dbReference type="ARBA" id="ARBA00022741"/>
    </source>
</evidence>
<dbReference type="EMBL" id="JANZQH010000001">
    <property type="protein sequence ID" value="MCT2406602.1"/>
    <property type="molecule type" value="Genomic_DNA"/>
</dbReference>
<feature type="transmembrane region" description="Helical" evidence="8">
    <location>
        <begin position="111"/>
        <end position="133"/>
    </location>
</feature>
<dbReference type="InterPro" id="IPR011527">
    <property type="entry name" value="ABC1_TM_dom"/>
</dbReference>
<feature type="transmembrane region" description="Helical" evidence="8">
    <location>
        <begin position="235"/>
        <end position="253"/>
    </location>
</feature>